<proteinExistence type="predicted"/>
<evidence type="ECO:0000313" key="2">
    <source>
        <dbReference type="EMBL" id="ENU26079.1"/>
    </source>
</evidence>
<sequence length="211" mass="25036">MLFYFIFIIIILAVLTYLKSPHFKGKMGELMVAVHVDKALGDEYILLNNCTIPDQEQGTTQIDHILISPYGIFIIETKNYTGWIFGSARQRQWTQKIYKKSYKFQNPLHQNYKHMKVLEMILSDIVEPKDLHSVIVFTPRSEFKTEMPENVFRGKAWINYVKSFNEEVISSIKQKRIHFRIEKEILESSWKTDRQHVEYLKQKSTKKDTIN</sequence>
<dbReference type="Pfam" id="PF08378">
    <property type="entry name" value="NERD"/>
    <property type="match status" value="1"/>
</dbReference>
<dbReference type="Proteomes" id="UP000013190">
    <property type="component" value="Unassembled WGS sequence"/>
</dbReference>
<reference evidence="3" key="1">
    <citation type="submission" date="2013-02" db="EMBL/GenBank/DDBJ databases">
        <title>The Genome Sequence of Acinetobacter sp. NIPH 236.</title>
        <authorList>
            <consortium name="The Broad Institute Genome Sequencing Platform"/>
            <consortium name="The Broad Institute Genome Sequencing Center for Infectious Disease"/>
            <person name="Cerqueira G."/>
            <person name="Feldgarden M."/>
            <person name="Courvalin P."/>
            <person name="Perichon B."/>
            <person name="Grillot-Courvalin C."/>
            <person name="Clermont D."/>
            <person name="Rocha E."/>
            <person name="Yoon E.-J."/>
            <person name="Nemec A."/>
            <person name="Walker B."/>
            <person name="Young S.K."/>
            <person name="Zeng Q."/>
            <person name="Gargeya S."/>
            <person name="Fitzgerald M."/>
            <person name="Haas B."/>
            <person name="Abouelleil A."/>
            <person name="Alvarado L."/>
            <person name="Arachchi H.M."/>
            <person name="Berlin A.M."/>
            <person name="Chapman S.B."/>
            <person name="Dewar J."/>
            <person name="Goldberg J."/>
            <person name="Griggs A."/>
            <person name="Gujja S."/>
            <person name="Hansen M."/>
            <person name="Howarth C."/>
            <person name="Imamovic A."/>
            <person name="Larimer J."/>
            <person name="McCowan C."/>
            <person name="Murphy C."/>
            <person name="Neiman D."/>
            <person name="Pearson M."/>
            <person name="Priest M."/>
            <person name="Roberts A."/>
            <person name="Saif S."/>
            <person name="Shea T."/>
            <person name="Sisk P."/>
            <person name="Sykes S."/>
            <person name="Wortman J."/>
            <person name="Nusbaum C."/>
            <person name="Birren B."/>
        </authorList>
    </citation>
    <scope>NUCLEOTIDE SEQUENCE [LARGE SCALE GENOMIC DNA]</scope>
    <source>
        <strain evidence="3">NIPH 236</strain>
    </source>
</reference>
<dbReference type="RefSeq" id="WP_004663794.1">
    <property type="nucleotide sequence ID" value="NZ_BMDV01000006.1"/>
</dbReference>
<dbReference type="EMBL" id="APOJ01000029">
    <property type="protein sequence ID" value="ENU26079.1"/>
    <property type="molecule type" value="Genomic_DNA"/>
</dbReference>
<dbReference type="InterPro" id="IPR011528">
    <property type="entry name" value="NERD"/>
</dbReference>
<evidence type="ECO:0000313" key="3">
    <source>
        <dbReference type="Proteomes" id="UP000013190"/>
    </source>
</evidence>
<dbReference type="PROSITE" id="PS50965">
    <property type="entry name" value="NERD"/>
    <property type="match status" value="1"/>
</dbReference>
<reference evidence="2 3" key="2">
    <citation type="journal article" date="2016" name="Int. J. Syst. Evol. Microbiol.">
        <title>Taxonomy of haemolytic and/or proteolytic strains of the genus Acinetobacter with the proposal of Acinetobacter courvalinii sp. nov. (genomic species 14 sensu Bouvet &amp; Jeanjean), Acinetobacter dispersus sp. nov. (genomic species 17), Acinetobacter modestus sp. nov., Acinetobacter proteolyticus sp. nov. and Acinetobacter vivianii sp. nov.</title>
        <authorList>
            <person name="Nemec A."/>
            <person name="Radolfova-Krizova L."/>
            <person name="Maixnerova M."/>
            <person name="Vrestiakova E."/>
            <person name="Jezek P."/>
            <person name="Sedo O."/>
        </authorList>
    </citation>
    <scope>NUCLEOTIDE SEQUENCE [LARGE SCALE GENOMIC DNA]</scope>
    <source>
        <strain evidence="2 3">NIPH 236</strain>
    </source>
</reference>
<accession>A0ABP2TUX2</accession>
<keyword evidence="3" id="KW-1185">Reference proteome</keyword>
<feature type="domain" description="NERD" evidence="1">
    <location>
        <begin position="24"/>
        <end position="141"/>
    </location>
</feature>
<gene>
    <name evidence="2" type="ORF">F992_02948</name>
</gene>
<name>A0ABP2TUX2_9GAMM</name>
<comment type="caution">
    <text evidence="2">The sequence shown here is derived from an EMBL/GenBank/DDBJ whole genome shotgun (WGS) entry which is preliminary data.</text>
</comment>
<evidence type="ECO:0000259" key="1">
    <source>
        <dbReference type="PROSITE" id="PS50965"/>
    </source>
</evidence>
<dbReference type="GeneID" id="92836295"/>
<organism evidence="2 3">
    <name type="scientific">Acinetobacter modestus</name>
    <dbReference type="NCBI Taxonomy" id="1776740"/>
    <lineage>
        <taxon>Bacteria</taxon>
        <taxon>Pseudomonadati</taxon>
        <taxon>Pseudomonadota</taxon>
        <taxon>Gammaproteobacteria</taxon>
        <taxon>Moraxellales</taxon>
        <taxon>Moraxellaceae</taxon>
        <taxon>Acinetobacter</taxon>
    </lineage>
</organism>
<protein>
    <recommendedName>
        <fullName evidence="1">NERD domain-containing protein</fullName>
    </recommendedName>
</protein>